<comment type="caution">
    <text evidence="1">The sequence shown here is derived from an EMBL/GenBank/DDBJ whole genome shotgun (WGS) entry which is preliminary data.</text>
</comment>
<gene>
    <name evidence="1" type="primary">X975_11037</name>
    <name evidence="1" type="ORF">CDAR_547521</name>
</gene>
<evidence type="ECO:0000313" key="1">
    <source>
        <dbReference type="EMBL" id="GIY16479.1"/>
    </source>
</evidence>
<protein>
    <submittedName>
        <fullName evidence="1">RNA-directed DNA polymerase from transposon X-element</fullName>
    </submittedName>
</protein>
<keyword evidence="1" id="KW-0548">Nucleotidyltransferase</keyword>
<accession>A0AAV4R786</accession>
<keyword evidence="2" id="KW-1185">Reference proteome</keyword>
<keyword evidence="1" id="KW-0808">Transferase</keyword>
<proteinExistence type="predicted"/>
<dbReference type="GO" id="GO:0003964">
    <property type="term" value="F:RNA-directed DNA polymerase activity"/>
    <property type="evidence" value="ECO:0007669"/>
    <property type="project" value="UniProtKB-KW"/>
</dbReference>
<sequence length="192" mass="22082">MKKIITSDLNWYLGSNNFLTPQAGFRRYQSTHQQVLFRIQSIKDVVGQRCSVPAVFVALRLLLIVFGDSDVPKNYRRRVCNNIFSWIKNLFSWLFYAARFGDSISSFKKSDTGLPQGTAISITLFKAFMNDLPDILNSDGLTNTALFKYNFVIWCSTSKREQYRLNTTINVTLEGLDYLCTENNMAKPRENC</sequence>
<reference evidence="1 2" key="1">
    <citation type="submission" date="2021-06" db="EMBL/GenBank/DDBJ databases">
        <title>Caerostris darwini draft genome.</title>
        <authorList>
            <person name="Kono N."/>
            <person name="Arakawa K."/>
        </authorList>
    </citation>
    <scope>NUCLEOTIDE SEQUENCE [LARGE SCALE GENOMIC DNA]</scope>
</reference>
<dbReference type="Proteomes" id="UP001054837">
    <property type="component" value="Unassembled WGS sequence"/>
</dbReference>
<organism evidence="1 2">
    <name type="scientific">Caerostris darwini</name>
    <dbReference type="NCBI Taxonomy" id="1538125"/>
    <lineage>
        <taxon>Eukaryota</taxon>
        <taxon>Metazoa</taxon>
        <taxon>Ecdysozoa</taxon>
        <taxon>Arthropoda</taxon>
        <taxon>Chelicerata</taxon>
        <taxon>Arachnida</taxon>
        <taxon>Araneae</taxon>
        <taxon>Araneomorphae</taxon>
        <taxon>Entelegynae</taxon>
        <taxon>Araneoidea</taxon>
        <taxon>Araneidae</taxon>
        <taxon>Caerostris</taxon>
    </lineage>
</organism>
<dbReference type="AlphaFoldDB" id="A0AAV4R786"/>
<dbReference type="EMBL" id="BPLQ01005708">
    <property type="protein sequence ID" value="GIY16479.1"/>
    <property type="molecule type" value="Genomic_DNA"/>
</dbReference>
<keyword evidence="1" id="KW-0695">RNA-directed DNA polymerase</keyword>
<name>A0AAV4R786_9ARAC</name>
<evidence type="ECO:0000313" key="2">
    <source>
        <dbReference type="Proteomes" id="UP001054837"/>
    </source>
</evidence>